<evidence type="ECO:0000256" key="1">
    <source>
        <dbReference type="SAM" id="MobiDB-lite"/>
    </source>
</evidence>
<dbReference type="Proteomes" id="UP000677228">
    <property type="component" value="Unassembled WGS sequence"/>
</dbReference>
<dbReference type="EMBL" id="CAJOBA010020681">
    <property type="protein sequence ID" value="CAF3909490.1"/>
    <property type="molecule type" value="Genomic_DNA"/>
</dbReference>
<dbReference type="PANTHER" id="PTHR31424:SF5">
    <property type="entry name" value="APPLE DOMAIN-CONTAINING PROTEIN"/>
    <property type="match status" value="1"/>
</dbReference>
<evidence type="ECO:0000313" key="2">
    <source>
        <dbReference type="EMBL" id="CAF1128684.1"/>
    </source>
</evidence>
<comment type="caution">
    <text evidence="2">The sequence shown here is derived from an EMBL/GenBank/DDBJ whole genome shotgun (WGS) entry which is preliminary data.</text>
</comment>
<organism evidence="2 4">
    <name type="scientific">Didymodactylos carnosus</name>
    <dbReference type="NCBI Taxonomy" id="1234261"/>
    <lineage>
        <taxon>Eukaryota</taxon>
        <taxon>Metazoa</taxon>
        <taxon>Spiralia</taxon>
        <taxon>Gnathifera</taxon>
        <taxon>Rotifera</taxon>
        <taxon>Eurotatoria</taxon>
        <taxon>Bdelloidea</taxon>
        <taxon>Philodinida</taxon>
        <taxon>Philodinidae</taxon>
        <taxon>Didymodactylos</taxon>
    </lineage>
</organism>
<dbReference type="Proteomes" id="UP000682733">
    <property type="component" value="Unassembled WGS sequence"/>
</dbReference>
<dbReference type="PANTHER" id="PTHR31424">
    <property type="entry name" value="PROTEIN CBG23806"/>
    <property type="match status" value="1"/>
</dbReference>
<feature type="region of interest" description="Disordered" evidence="1">
    <location>
        <begin position="427"/>
        <end position="477"/>
    </location>
</feature>
<name>A0A8S2EEH4_9BILA</name>
<accession>A0A8S2EEH4</accession>
<evidence type="ECO:0000313" key="3">
    <source>
        <dbReference type="EMBL" id="CAF3909490.1"/>
    </source>
</evidence>
<feature type="compositionally biased region" description="Basic and acidic residues" evidence="1">
    <location>
        <begin position="452"/>
        <end position="477"/>
    </location>
</feature>
<feature type="compositionally biased region" description="Basic and acidic residues" evidence="1">
    <location>
        <begin position="429"/>
        <end position="441"/>
    </location>
</feature>
<dbReference type="EMBL" id="CAJNOK010010947">
    <property type="protein sequence ID" value="CAF1128684.1"/>
    <property type="molecule type" value="Genomic_DNA"/>
</dbReference>
<protein>
    <submittedName>
        <fullName evidence="2">Uncharacterized protein</fullName>
    </submittedName>
</protein>
<reference evidence="2" key="1">
    <citation type="submission" date="2021-02" db="EMBL/GenBank/DDBJ databases">
        <authorList>
            <person name="Nowell W R."/>
        </authorList>
    </citation>
    <scope>NUCLEOTIDE SEQUENCE</scope>
</reference>
<proteinExistence type="predicted"/>
<gene>
    <name evidence="2" type="ORF">OVA965_LOCUS20542</name>
    <name evidence="3" type="ORF">TMI583_LOCUS20960</name>
</gene>
<sequence>MKQKNLNCIESSVRKEVVNQLALLRSEHKENCRKTKKRASDSWSSKIIHINLEIPLDLFLAPILFDDAYIFKLPDNDVPKLCMIADDNDDNTNDSLNIHFMKNSSAEIISENIVQVIIGKDLIRRIIPNNQFSDEKMIINFIRAIKNQLIELNISEDRISSSSIRRALMTNPDRESSYIDYALNYLFCSQADKFSYDDERLLENHYYKAFLSWKIQNYLSDSGYQELNRIEKKYQVKCPPFSTIKRLKNLYGNWIPLHTIENGCFMDVRHAILLLISLNRHILEDLKDKHVLHFRLCQDGTWIGRYLNCIASSLTWVDAGKQCQNALSLIPLSLVRVKKENRENIELALSIKFINTFQPGQVMEIFGVEYNINFSYSADYKMVSQLMGLAGPCSNHFCNWCKISRLKLLDSIDVEDKTDSLRTSKVKNAKTDEKEIETNSKDKKKNTVTKGGKKDEVIKKQENEEEKRMKDEEKEKKAQTEQLLSFIRNWSAFSEDRGARTVQEQNEILDSGDKQNYSYVRAPLYKNYFEYGQSFSAFAHFSIIFCCSYKNISADLLHMKLRIADILLKQAIKAACQLPVSSSITIDEAELQLKDAFTFLTEFSKETKTHIQTQLSHLREVWEVGNDAYNDYETSDDEDYDENGFGFNDIYNKSDEEIDLDDKYSQLPSQELDLIVSNDVKSTKSNDNCYSSNDSLSSIALSCDPITNSDNSSTPPGFSKNQLHWPVWSIENYNMTGRRMYPITLVAFENESTALCGQKVVSPYTKNKEQTHRKRLKV</sequence>
<evidence type="ECO:0000313" key="4">
    <source>
        <dbReference type="Proteomes" id="UP000677228"/>
    </source>
</evidence>
<dbReference type="AlphaFoldDB" id="A0A8S2EEH4"/>